<protein>
    <submittedName>
        <fullName evidence="1">Uncharacterized protein</fullName>
    </submittedName>
</protein>
<dbReference type="Pfam" id="PF20115">
    <property type="entry name" value="DUF6505"/>
    <property type="match status" value="1"/>
</dbReference>
<comment type="caution">
    <text evidence="1">The sequence shown here is derived from an EMBL/GenBank/DDBJ whole genome shotgun (WGS) entry which is preliminary data.</text>
</comment>
<evidence type="ECO:0000313" key="2">
    <source>
        <dbReference type="Proteomes" id="UP000284407"/>
    </source>
</evidence>
<sequence>MARCKRACDVIRLPRTIQLDRSDNVIFAPAAVPGEWAVTGTFVFAGRESDSLNRKEQIAFRSGFLGIESFGWSTLVTVTLVRPQDRDDATQILAQQLVDRFGAPDMAAALPAASEEMALAEELCQGHAEGTLIALHRTTAEDGIREQFRTLKPRDTTAFSAAYLGGHDKAFHMVETDEEAEEHFDLAAFMEGKKTS</sequence>
<proteinExistence type="predicted"/>
<dbReference type="STRING" id="1443111.Z949_1112"/>
<evidence type="ECO:0000313" key="1">
    <source>
        <dbReference type="EMBL" id="RKE94253.1"/>
    </source>
</evidence>
<dbReference type="EMBL" id="RAQK01000002">
    <property type="protein sequence ID" value="RKE94253.1"/>
    <property type="molecule type" value="Genomic_DNA"/>
</dbReference>
<name>A0A420DJ48_9RHOB</name>
<accession>A0A420DJ48</accession>
<reference evidence="1 2" key="1">
    <citation type="submission" date="2018-09" db="EMBL/GenBank/DDBJ databases">
        <title>Genomic Encyclopedia of Archaeal and Bacterial Type Strains, Phase II (KMG-II): from individual species to whole genera.</title>
        <authorList>
            <person name="Goeker M."/>
        </authorList>
    </citation>
    <scope>NUCLEOTIDE SEQUENCE [LARGE SCALE GENOMIC DNA]</scope>
    <source>
        <strain evidence="1 2">DSM 11458</strain>
    </source>
</reference>
<keyword evidence="2" id="KW-1185">Reference proteome</keyword>
<organism evidence="1 2">
    <name type="scientific">Sulfitobacter guttiformis</name>
    <dbReference type="NCBI Taxonomy" id="74349"/>
    <lineage>
        <taxon>Bacteria</taxon>
        <taxon>Pseudomonadati</taxon>
        <taxon>Pseudomonadota</taxon>
        <taxon>Alphaproteobacteria</taxon>
        <taxon>Rhodobacterales</taxon>
        <taxon>Roseobacteraceae</taxon>
        <taxon>Sulfitobacter</taxon>
    </lineage>
</organism>
<dbReference type="Proteomes" id="UP000284407">
    <property type="component" value="Unassembled WGS sequence"/>
</dbReference>
<gene>
    <name evidence="1" type="ORF">C8N30_3371</name>
</gene>
<dbReference type="AlphaFoldDB" id="A0A420DJ48"/>
<dbReference type="InterPro" id="IPR045442">
    <property type="entry name" value="DUF6505"/>
</dbReference>